<reference evidence="2 3" key="1">
    <citation type="journal article" date="2016" name="Nat. Commun.">
        <title>Thousands of microbial genomes shed light on interconnected biogeochemical processes in an aquifer system.</title>
        <authorList>
            <person name="Anantharaman K."/>
            <person name="Brown C.T."/>
            <person name="Hug L.A."/>
            <person name="Sharon I."/>
            <person name="Castelle C.J."/>
            <person name="Probst A.J."/>
            <person name="Thomas B.C."/>
            <person name="Singh A."/>
            <person name="Wilkins M.J."/>
            <person name="Karaoz U."/>
            <person name="Brodie E.L."/>
            <person name="Williams K.H."/>
            <person name="Hubbard S.S."/>
            <person name="Banfield J.F."/>
        </authorList>
    </citation>
    <scope>NUCLEOTIDE SEQUENCE [LARGE SCALE GENOMIC DNA]</scope>
</reference>
<gene>
    <name evidence="2" type="ORF">A2227_03945</name>
</gene>
<name>A0A1F5SLZ2_9BACT</name>
<proteinExistence type="predicted"/>
<dbReference type="InterPro" id="IPR036390">
    <property type="entry name" value="WH_DNA-bd_sf"/>
</dbReference>
<dbReference type="AlphaFoldDB" id="A0A1F5SLZ2"/>
<feature type="domain" description="Transcription regulator TrmB N-terminal" evidence="1">
    <location>
        <begin position="11"/>
        <end position="71"/>
    </location>
</feature>
<evidence type="ECO:0000313" key="3">
    <source>
        <dbReference type="Proteomes" id="UP000178367"/>
    </source>
</evidence>
<evidence type="ECO:0000313" key="2">
    <source>
        <dbReference type="EMBL" id="OGF27700.1"/>
    </source>
</evidence>
<sequence length="248" mass="27737">MISKIKKSLGELGFSENEISVYIALTELGESSAANIAKKADMPRTTAISILEKFRESGYITTHKYRGTTYYWIESPQTIKSIMENKVKIAEELGKSLAGLYRSEADFPGTLVFDTKKSIKTFIAKILSDAPAKSLICTIDCPSAGNYDKVLSREYGKILVGLKNKKGMSTRTLVPYRTLKTINPDKIRTQNIVIKEMPPTIGFSASLWLIGKTLVLFSGHPPFVTAIKNREIVESFRSLYDYLWSISE</sequence>
<protein>
    <recommendedName>
        <fullName evidence="1">Transcription regulator TrmB N-terminal domain-containing protein</fullName>
    </recommendedName>
</protein>
<dbReference type="SUPFAM" id="SSF46785">
    <property type="entry name" value="Winged helix' DNA-binding domain"/>
    <property type="match status" value="1"/>
</dbReference>
<organism evidence="2 3">
    <name type="scientific">Candidatus Falkowbacteria bacterium RIFOXYA2_FULL_47_19</name>
    <dbReference type="NCBI Taxonomy" id="1797994"/>
    <lineage>
        <taxon>Bacteria</taxon>
        <taxon>Candidatus Falkowiibacteriota</taxon>
    </lineage>
</organism>
<accession>A0A1F5SLZ2</accession>
<comment type="caution">
    <text evidence="2">The sequence shown here is derived from an EMBL/GenBank/DDBJ whole genome shotgun (WGS) entry which is preliminary data.</text>
</comment>
<dbReference type="EMBL" id="MFGB01000006">
    <property type="protein sequence ID" value="OGF27700.1"/>
    <property type="molecule type" value="Genomic_DNA"/>
</dbReference>
<dbReference type="InterPro" id="IPR051797">
    <property type="entry name" value="TrmB-like"/>
</dbReference>
<dbReference type="STRING" id="1797994.A2227_03945"/>
<dbReference type="Proteomes" id="UP000178367">
    <property type="component" value="Unassembled WGS sequence"/>
</dbReference>
<dbReference type="Gene3D" id="1.10.10.10">
    <property type="entry name" value="Winged helix-like DNA-binding domain superfamily/Winged helix DNA-binding domain"/>
    <property type="match status" value="1"/>
</dbReference>
<dbReference type="PANTHER" id="PTHR34293">
    <property type="entry name" value="HTH-TYPE TRANSCRIPTIONAL REGULATOR TRMBL2"/>
    <property type="match status" value="1"/>
</dbReference>
<dbReference type="PANTHER" id="PTHR34293:SF1">
    <property type="entry name" value="HTH-TYPE TRANSCRIPTIONAL REGULATOR TRMBL2"/>
    <property type="match status" value="1"/>
</dbReference>
<dbReference type="InterPro" id="IPR002831">
    <property type="entry name" value="Tscrpt_reg_TrmB_N"/>
</dbReference>
<evidence type="ECO:0000259" key="1">
    <source>
        <dbReference type="Pfam" id="PF01978"/>
    </source>
</evidence>
<dbReference type="InterPro" id="IPR036388">
    <property type="entry name" value="WH-like_DNA-bd_sf"/>
</dbReference>
<dbReference type="Pfam" id="PF01978">
    <property type="entry name" value="TrmB"/>
    <property type="match status" value="1"/>
</dbReference>